<dbReference type="Proteomes" id="UP000247346">
    <property type="component" value="Unassembled WGS sequence"/>
</dbReference>
<dbReference type="OrthoDB" id="9179113at2"/>
<protein>
    <submittedName>
        <fullName evidence="3">Outer membrane protein assembly factor BamE</fullName>
    </submittedName>
</protein>
<dbReference type="Pfam" id="PF04355">
    <property type="entry name" value="BamE"/>
    <property type="match status" value="1"/>
</dbReference>
<proteinExistence type="predicted"/>
<feature type="signal peptide" evidence="1">
    <location>
        <begin position="1"/>
        <end position="24"/>
    </location>
</feature>
<sequence length="192" mass="21180">MRSFRSPFVLALALAAALPHLASAADPKFSGFLCCNMRSDGSWISDSNYAEDGKQVIPAGTPVQVTGYGRYRVNVLIDGKKQSIGNDYSRDLGNEAFAQRYVVAQDPKAKLAAYPPKIREAIAANRVTKGMTREQVLMALGYPITSENPSLDAPLWRYWLDSFNEFQVSFDGTGKVEKVTADPKTQNLVWQP</sequence>
<evidence type="ECO:0000256" key="1">
    <source>
        <dbReference type="SAM" id="SignalP"/>
    </source>
</evidence>
<comment type="caution">
    <text evidence="3">The sequence shown here is derived from an EMBL/GenBank/DDBJ whole genome shotgun (WGS) entry which is preliminary data.</text>
</comment>
<evidence type="ECO:0000259" key="2">
    <source>
        <dbReference type="Pfam" id="PF04355"/>
    </source>
</evidence>
<dbReference type="InterPro" id="IPR007450">
    <property type="entry name" value="BamE_dom"/>
</dbReference>
<dbReference type="EMBL" id="MDEK01000004">
    <property type="protein sequence ID" value="PPU83928.1"/>
    <property type="molecule type" value="Genomic_DNA"/>
</dbReference>
<reference evidence="3 4" key="1">
    <citation type="submission" date="2016-08" db="EMBL/GenBank/DDBJ databases">
        <authorList>
            <person name="Seilhamer J.J."/>
        </authorList>
    </citation>
    <scope>NUCLEOTIDE SEQUENCE [LARGE SCALE GENOMIC DNA]</scope>
    <source>
        <strain evidence="3 4">CFBP4641</strain>
    </source>
</reference>
<gene>
    <name evidence="3" type="ORF">XsacCFBP4641_06045</name>
</gene>
<dbReference type="GO" id="GO:0019867">
    <property type="term" value="C:outer membrane"/>
    <property type="evidence" value="ECO:0007669"/>
    <property type="project" value="InterPro"/>
</dbReference>
<evidence type="ECO:0000313" key="3">
    <source>
        <dbReference type="EMBL" id="PPU83928.1"/>
    </source>
</evidence>
<dbReference type="AlphaFoldDB" id="A0A2P5Z6Q6"/>
<evidence type="ECO:0000313" key="4">
    <source>
        <dbReference type="Proteomes" id="UP000247346"/>
    </source>
</evidence>
<organism evidence="3 4">
    <name type="scientific">Xanthomonas sacchari</name>
    <dbReference type="NCBI Taxonomy" id="56458"/>
    <lineage>
        <taxon>Bacteria</taxon>
        <taxon>Pseudomonadati</taxon>
        <taxon>Pseudomonadota</taxon>
        <taxon>Gammaproteobacteria</taxon>
        <taxon>Lysobacterales</taxon>
        <taxon>Lysobacteraceae</taxon>
        <taxon>Xanthomonas</taxon>
    </lineage>
</organism>
<keyword evidence="1" id="KW-0732">Signal</keyword>
<accession>A0A2P5Z6Q6</accession>
<feature type="chain" id="PRO_5015119484" evidence="1">
    <location>
        <begin position="25"/>
        <end position="192"/>
    </location>
</feature>
<name>A0A2P5Z6Q6_9XANT</name>
<feature type="domain" description="Outer membrane protein assembly factor BamE" evidence="2">
    <location>
        <begin position="123"/>
        <end position="178"/>
    </location>
</feature>
<dbReference type="GeneID" id="93877119"/>
<dbReference type="RefSeq" id="WP_010342389.1">
    <property type="nucleotide sequence ID" value="NZ_CP132343.1"/>
</dbReference>